<organism evidence="2 3">
    <name type="scientific">Fibrivirga algicola</name>
    <dbReference type="NCBI Taxonomy" id="2950420"/>
    <lineage>
        <taxon>Bacteria</taxon>
        <taxon>Pseudomonadati</taxon>
        <taxon>Bacteroidota</taxon>
        <taxon>Cytophagia</taxon>
        <taxon>Cytophagales</taxon>
        <taxon>Spirosomataceae</taxon>
        <taxon>Fibrivirga</taxon>
    </lineage>
</organism>
<dbReference type="CDD" id="cd06433">
    <property type="entry name" value="GT_2_WfgS_like"/>
    <property type="match status" value="1"/>
</dbReference>
<keyword evidence="3" id="KW-1185">Reference proteome</keyword>
<dbReference type="Gene3D" id="3.90.550.10">
    <property type="entry name" value="Spore Coat Polysaccharide Biosynthesis Protein SpsA, Chain A"/>
    <property type="match status" value="1"/>
</dbReference>
<reference evidence="2" key="1">
    <citation type="submission" date="2024-05" db="EMBL/GenBank/DDBJ databases">
        <authorList>
            <person name="Jung D.-H."/>
        </authorList>
    </citation>
    <scope>NUCLEOTIDE SEQUENCE</scope>
    <source>
        <strain evidence="2">JA-25</strain>
    </source>
</reference>
<evidence type="ECO:0000259" key="1">
    <source>
        <dbReference type="Pfam" id="PF00535"/>
    </source>
</evidence>
<dbReference type="Pfam" id="PF00535">
    <property type="entry name" value="Glycos_transf_2"/>
    <property type="match status" value="1"/>
</dbReference>
<dbReference type="SUPFAM" id="SSF53448">
    <property type="entry name" value="Nucleotide-diphospho-sugar transferases"/>
    <property type="match status" value="1"/>
</dbReference>
<evidence type="ECO:0000313" key="2">
    <source>
        <dbReference type="EMBL" id="NID11656.1"/>
    </source>
</evidence>
<comment type="caution">
    <text evidence="2">The sequence shown here is derived from an EMBL/GenBank/DDBJ whole genome shotgun (WGS) entry which is preliminary data.</text>
</comment>
<dbReference type="PANTHER" id="PTHR22916">
    <property type="entry name" value="GLYCOSYLTRANSFERASE"/>
    <property type="match status" value="1"/>
</dbReference>
<dbReference type="EMBL" id="WAEL01000005">
    <property type="protein sequence ID" value="NID11656.1"/>
    <property type="molecule type" value="Genomic_DNA"/>
</dbReference>
<accession>A0ABX0QHP9</accession>
<dbReference type="InterPro" id="IPR029044">
    <property type="entry name" value="Nucleotide-diphossugar_trans"/>
</dbReference>
<dbReference type="RefSeq" id="WP_166692601.1">
    <property type="nucleotide sequence ID" value="NZ_WAEL01000005.1"/>
</dbReference>
<protein>
    <submittedName>
        <fullName evidence="2">Glycosyltransferase</fullName>
    </submittedName>
</protein>
<dbReference type="Proteomes" id="UP000606008">
    <property type="component" value="Unassembled WGS sequence"/>
</dbReference>
<feature type="domain" description="Glycosyltransferase 2-like" evidence="1">
    <location>
        <begin position="24"/>
        <end position="174"/>
    </location>
</feature>
<name>A0ABX0QHP9_9BACT</name>
<proteinExistence type="predicted"/>
<gene>
    <name evidence="2" type="ORF">F7231_15900</name>
</gene>
<dbReference type="InterPro" id="IPR001173">
    <property type="entry name" value="Glyco_trans_2-like"/>
</dbReference>
<dbReference type="PANTHER" id="PTHR22916:SF3">
    <property type="entry name" value="UDP-GLCNAC:BETAGAL BETA-1,3-N-ACETYLGLUCOSAMINYLTRANSFERASE-LIKE PROTEIN 1"/>
    <property type="match status" value="1"/>
</dbReference>
<sequence>MEIKFSYIEEPLPTRKNSQFPKVTIITATYNAGNYLEECISSVLNQSYDNIEYIVIDGGSTDSTINIIETYQHRLAYWISEPDAGIYDAWNKGISKATGNWLVFIGADDQLLPDAVRLYIEHIINHPNCENLQFVSSQIQLIDERSNYLETVGQPWRWELFRKSMVTWHVGTFHSCSLFRMYGVYDDTFKISGDYEFLLRAGSRLIASYMPSVTAKMRVGGISGSNLLKASQETYRAKIKNNVLSPITGRVLMVIDSVRLLFTKVTTPK</sequence>
<evidence type="ECO:0000313" key="3">
    <source>
        <dbReference type="Proteomes" id="UP000606008"/>
    </source>
</evidence>